<dbReference type="SUPFAM" id="SSF51445">
    <property type="entry name" value="(Trans)glycosidases"/>
    <property type="match status" value="1"/>
</dbReference>
<organism evidence="13 14">
    <name type="scientific">Ligilactobacillus ruminis ATCC 25644</name>
    <dbReference type="NCBI Taxonomy" id="525362"/>
    <lineage>
        <taxon>Bacteria</taxon>
        <taxon>Bacillati</taxon>
        <taxon>Bacillota</taxon>
        <taxon>Bacilli</taxon>
        <taxon>Lactobacillales</taxon>
        <taxon>Lactobacillaceae</taxon>
        <taxon>Ligilactobacillus</taxon>
    </lineage>
</organism>
<dbReference type="Pfam" id="PF02449">
    <property type="entry name" value="Glyco_hydro_42"/>
    <property type="match status" value="1"/>
</dbReference>
<dbReference type="PIRSF" id="PIRSF001084">
    <property type="entry name" value="B-galactosidase"/>
    <property type="match status" value="1"/>
</dbReference>
<dbReference type="GO" id="GO:0009341">
    <property type="term" value="C:beta-galactosidase complex"/>
    <property type="evidence" value="ECO:0007669"/>
    <property type="project" value="InterPro"/>
</dbReference>
<protein>
    <recommendedName>
        <fullName evidence="3 6">Beta-galactosidase</fullName>
        <shortName evidence="6">Beta-gal</shortName>
        <ecNumber evidence="3 6">3.2.1.23</ecNumber>
    </recommendedName>
</protein>
<dbReference type="Proteomes" id="UP000004099">
    <property type="component" value="Unassembled WGS sequence"/>
</dbReference>
<comment type="caution">
    <text evidence="13">The sequence shown here is derived from an EMBL/GenBank/DDBJ whole genome shotgun (WGS) entry which is preliminary data.</text>
</comment>
<feature type="binding site" evidence="9">
    <location>
        <position position="179"/>
    </location>
    <ligand>
        <name>Zn(2+)</name>
        <dbReference type="ChEBI" id="CHEBI:29105"/>
    </ligand>
</feature>
<dbReference type="GO" id="GO:0046872">
    <property type="term" value="F:metal ion binding"/>
    <property type="evidence" value="ECO:0007669"/>
    <property type="project" value="UniProtKB-KW"/>
</dbReference>
<dbReference type="InterPro" id="IPR013529">
    <property type="entry name" value="Glyco_hydro_42_N"/>
</dbReference>
<dbReference type="InterPro" id="IPR013780">
    <property type="entry name" value="Glyco_hydro_b"/>
</dbReference>
<evidence type="ECO:0000256" key="6">
    <source>
        <dbReference type="PIRNR" id="PIRNR001084"/>
    </source>
</evidence>
<keyword evidence="9" id="KW-0862">Zinc</keyword>
<feature type="active site" description="Nucleophile" evidence="7">
    <location>
        <position position="338"/>
    </location>
</feature>
<sequence length="705" mass="81777">MKGYSINVIDFNFFQIRRSINMPDRLNVRNFIHGGDYNPDQWTDHPEIIAKDFEMFKEARINSVTVGIFAWDKLEPSEGTYDFSWLDDVFDRAEKQGCHVILSTPSGARPRWMAEKYPEVLRVDETGRRQLFGERHNHCYTSPVYRKKVQEINRKLAERYGKRESLVLWHISNECGGECHCELCQQEFRKWMKEKYKTLDNLNRCYWNEFWSHLYTSWDQIHSPSSIGDSNVLGLNLDWHRFVTDRTIDFFENEIAPLRELTPNIPVTTNFMGGNPPDSHVFYDLDYQKFAKHVDIVSWDSYPNWANGYETTEKLAAKTALMNDVMHGLKHQNYLIMENTPSQVNWHPVNRAKLPGMHQMGSLQEIAHGADSVMYFQLHQSRGASEMFHGAVITNKLSNKTRVFKDVKQVGEALDSLAEAKDSKRLDAKVAIVFDYDNMWALDDARAYSNQSKKYWETIQRHYKAFWDRDIPVDIVSVEADLSRYELVIDPMHFMMTTEFAAKLQEFVKAGGTLVGTYVNGIVDENFLTYLGPGMDAWLKTYGLEVTETDTLYPEQKNKLEIFGKTYDVCDYCDLIEPETAKTIGTYGDFFYKGTPAVTENKLGKGTAWYLGCRSDDEFLSDFYEKLAQDLNLALDLPVKKASSKVSVQVRQTKEADYFFIINFGHEEQNVELLRRTEDVLTRETHEKGSLVLGAYDVKVLKETR</sequence>
<dbReference type="CDD" id="cd03143">
    <property type="entry name" value="A4_beta-galactosidase_middle_domain"/>
    <property type="match status" value="1"/>
</dbReference>
<dbReference type="GO" id="GO:0006012">
    <property type="term" value="P:galactose metabolic process"/>
    <property type="evidence" value="ECO:0007669"/>
    <property type="project" value="InterPro"/>
</dbReference>
<keyword evidence="5 6" id="KW-0326">Glycosidase</keyword>
<comment type="catalytic activity">
    <reaction evidence="1 6">
        <text>Hydrolysis of terminal non-reducing beta-D-galactose residues in beta-D-galactosides.</text>
        <dbReference type="EC" id="3.2.1.23"/>
    </reaction>
</comment>
<dbReference type="InterPro" id="IPR013739">
    <property type="entry name" value="Beta_galactosidase_C"/>
</dbReference>
<dbReference type="PANTHER" id="PTHR36447">
    <property type="entry name" value="BETA-GALACTOSIDASE GANA"/>
    <property type="match status" value="1"/>
</dbReference>
<dbReference type="InterPro" id="IPR017853">
    <property type="entry name" value="GH"/>
</dbReference>
<evidence type="ECO:0000313" key="14">
    <source>
        <dbReference type="Proteomes" id="UP000004099"/>
    </source>
</evidence>
<evidence type="ECO:0000256" key="2">
    <source>
        <dbReference type="ARBA" id="ARBA00005940"/>
    </source>
</evidence>
<dbReference type="InterPro" id="IPR029062">
    <property type="entry name" value="Class_I_gatase-like"/>
</dbReference>
<proteinExistence type="inferred from homology"/>
<dbReference type="Gene3D" id="3.20.20.80">
    <property type="entry name" value="Glycosidases"/>
    <property type="match status" value="1"/>
</dbReference>
<feature type="binding site" evidence="8">
    <location>
        <position position="173"/>
    </location>
    <ligand>
        <name>substrate</name>
    </ligand>
</feature>
<dbReference type="Pfam" id="PF08532">
    <property type="entry name" value="Glyco_hydro_42M"/>
    <property type="match status" value="1"/>
</dbReference>
<feature type="binding site" evidence="8">
    <location>
        <position position="346"/>
    </location>
    <ligand>
        <name>substrate</name>
    </ligand>
</feature>
<keyword evidence="4 6" id="KW-0378">Hydrolase</keyword>
<evidence type="ECO:0000313" key="13">
    <source>
        <dbReference type="EMBL" id="EFZ34088.1"/>
    </source>
</evidence>
<dbReference type="SUPFAM" id="SSF52317">
    <property type="entry name" value="Class I glutamine amidotransferase-like"/>
    <property type="match status" value="1"/>
</dbReference>
<dbReference type="Gene3D" id="3.40.50.880">
    <property type="match status" value="1"/>
</dbReference>
<dbReference type="Gene3D" id="2.60.40.1180">
    <property type="entry name" value="Golgi alpha-mannosidase II"/>
    <property type="match status" value="1"/>
</dbReference>
<evidence type="ECO:0000256" key="5">
    <source>
        <dbReference type="ARBA" id="ARBA00023295"/>
    </source>
</evidence>
<feature type="binding site" evidence="9">
    <location>
        <position position="184"/>
    </location>
    <ligand>
        <name>Zn(2+)</name>
        <dbReference type="ChEBI" id="CHEBI:29105"/>
    </ligand>
</feature>
<dbReference type="AlphaFoldDB" id="E7FS45"/>
<feature type="domain" description="Beta-galactosidase C-terminal" evidence="12">
    <location>
        <begin position="645"/>
        <end position="703"/>
    </location>
</feature>
<dbReference type="InterPro" id="IPR013738">
    <property type="entry name" value="Beta_galactosidase_Trimer"/>
</dbReference>
<name>E7FS45_9LACO</name>
<evidence type="ECO:0000256" key="4">
    <source>
        <dbReference type="ARBA" id="ARBA00022801"/>
    </source>
</evidence>
<evidence type="ECO:0000259" key="11">
    <source>
        <dbReference type="Pfam" id="PF08532"/>
    </source>
</evidence>
<feature type="domain" description="Glycoside hydrolase family 42 N-terminal" evidence="10">
    <location>
        <begin position="36"/>
        <end position="416"/>
    </location>
</feature>
<dbReference type="Pfam" id="PF08533">
    <property type="entry name" value="Glyco_hydro_42C"/>
    <property type="match status" value="1"/>
</dbReference>
<reference evidence="13 14" key="1">
    <citation type="submission" date="2011-01" db="EMBL/GenBank/DDBJ databases">
        <authorList>
            <person name="Muzny D."/>
            <person name="Qin X."/>
            <person name="Buhay C."/>
            <person name="Dugan-Rocha S."/>
            <person name="Ding Y."/>
            <person name="Chen G."/>
            <person name="Hawes A."/>
            <person name="Holder M."/>
            <person name="Jhangiani S."/>
            <person name="Johnson A."/>
            <person name="Khan Z."/>
            <person name="Li Z."/>
            <person name="Liu W."/>
            <person name="Liu X."/>
            <person name="Perez L."/>
            <person name="Shen H."/>
            <person name="Wang Q."/>
            <person name="Watt J."/>
            <person name="Xi L."/>
            <person name="Xin Y."/>
            <person name="Zhou J."/>
            <person name="Deng J."/>
            <person name="Jiang H."/>
            <person name="Liu Y."/>
            <person name="Qu J."/>
            <person name="Song X.-Z."/>
            <person name="Zhang L."/>
            <person name="Villasana D."/>
            <person name="Johnson A."/>
            <person name="Liu J."/>
            <person name="Liyanage D."/>
            <person name="Lorensuhewa L."/>
            <person name="Robinson T."/>
            <person name="Song A."/>
            <person name="Song B.-B."/>
            <person name="Dinh H."/>
            <person name="Thornton R."/>
            <person name="Coyle M."/>
            <person name="Francisco L."/>
            <person name="Jackson L."/>
            <person name="Javaid M."/>
            <person name="Korchina V."/>
            <person name="Kovar C."/>
            <person name="Mata R."/>
            <person name="Mathew T."/>
            <person name="Ngo R."/>
            <person name="Nguyen L."/>
            <person name="Nguyen N."/>
            <person name="Okwuonu G."/>
            <person name="Ongeri F."/>
            <person name="Pham C."/>
            <person name="Simmons D."/>
            <person name="Wilczek-Boney K."/>
            <person name="Hale W."/>
            <person name="Jakkamsetti A."/>
            <person name="Pham P."/>
            <person name="Ruth R."/>
            <person name="San Lucas F."/>
            <person name="Warren J."/>
            <person name="Zhang J."/>
            <person name="Zhao Z."/>
            <person name="Zhou C."/>
            <person name="Zhu D."/>
            <person name="Lee S."/>
            <person name="Bess C."/>
            <person name="Blankenburg K."/>
            <person name="Forbes L."/>
            <person name="Fu Q."/>
            <person name="Gubbala S."/>
            <person name="Hirani K."/>
            <person name="Jayaseelan J.C."/>
            <person name="Lara F."/>
            <person name="Munidasa M."/>
            <person name="Palculict T."/>
            <person name="Patil S."/>
            <person name="Pu L.-L."/>
            <person name="Saada N."/>
            <person name="Tang L."/>
            <person name="Weissenberger G."/>
            <person name="Zhu Y."/>
            <person name="Hemphill L."/>
            <person name="Shang Y."/>
            <person name="Youmans B."/>
            <person name="Ayvaz T."/>
            <person name="Ross M."/>
            <person name="Santibanez J."/>
            <person name="Aqrawi P."/>
            <person name="Gross S."/>
            <person name="Joshi V."/>
            <person name="Fowler G."/>
            <person name="Nazareth L."/>
            <person name="Reid J."/>
            <person name="Worley K."/>
            <person name="Petrosino J."/>
            <person name="Highlander S."/>
            <person name="Gibbs R."/>
        </authorList>
    </citation>
    <scope>NUCLEOTIDE SEQUENCE [LARGE SCALE GENOMIC DNA]</scope>
    <source>
        <strain evidence="13 14">ATCC 25644</strain>
    </source>
</reference>
<evidence type="ECO:0000256" key="8">
    <source>
        <dbReference type="PIRSR" id="PIRSR001084-2"/>
    </source>
</evidence>
<dbReference type="GO" id="GO:0004565">
    <property type="term" value="F:beta-galactosidase activity"/>
    <property type="evidence" value="ECO:0007669"/>
    <property type="project" value="UniProtKB-EC"/>
</dbReference>
<gene>
    <name evidence="13" type="primary">lacA2</name>
    <name evidence="13" type="ORF">HMPREF0542_11722</name>
</gene>
<comment type="similarity">
    <text evidence="2 6">Belongs to the glycosyl hydrolase 42 family.</text>
</comment>
<evidence type="ECO:0000256" key="7">
    <source>
        <dbReference type="PIRSR" id="PIRSR001084-1"/>
    </source>
</evidence>
<feature type="active site" description="Proton donor" evidence="7">
    <location>
        <position position="174"/>
    </location>
</feature>
<accession>E7FS45</accession>
<dbReference type="InterPro" id="IPR003476">
    <property type="entry name" value="Glyco_hydro_42"/>
</dbReference>
<evidence type="ECO:0000256" key="3">
    <source>
        <dbReference type="ARBA" id="ARBA00012756"/>
    </source>
</evidence>
<evidence type="ECO:0000256" key="9">
    <source>
        <dbReference type="PIRSR" id="PIRSR001084-3"/>
    </source>
</evidence>
<dbReference type="HOGENOM" id="CLU_012430_1_1_9"/>
<feature type="binding site" evidence="9">
    <location>
        <position position="139"/>
    </location>
    <ligand>
        <name>Zn(2+)</name>
        <dbReference type="ChEBI" id="CHEBI:29105"/>
    </ligand>
</feature>
<keyword evidence="9" id="KW-0479">Metal-binding</keyword>
<evidence type="ECO:0000259" key="10">
    <source>
        <dbReference type="Pfam" id="PF02449"/>
    </source>
</evidence>
<feature type="binding site" evidence="9">
    <location>
        <position position="181"/>
    </location>
    <ligand>
        <name>Zn(2+)</name>
        <dbReference type="ChEBI" id="CHEBI:29105"/>
    </ligand>
</feature>
<dbReference type="EC" id="3.2.1.23" evidence="3 6"/>
<dbReference type="PANTHER" id="PTHR36447:SF1">
    <property type="entry name" value="BETA-GALACTOSIDASE GANA"/>
    <property type="match status" value="1"/>
</dbReference>
<evidence type="ECO:0000259" key="12">
    <source>
        <dbReference type="Pfam" id="PF08533"/>
    </source>
</evidence>
<feature type="domain" description="Beta-galactosidase trimerisation" evidence="11">
    <location>
        <begin position="428"/>
        <end position="633"/>
    </location>
</feature>
<evidence type="ECO:0000256" key="1">
    <source>
        <dbReference type="ARBA" id="ARBA00001412"/>
    </source>
</evidence>
<feature type="binding site" evidence="8">
    <location>
        <position position="135"/>
    </location>
    <ligand>
        <name>substrate</name>
    </ligand>
</feature>
<dbReference type="EMBL" id="ACGS02000045">
    <property type="protein sequence ID" value="EFZ34088.1"/>
    <property type="molecule type" value="Genomic_DNA"/>
</dbReference>